<evidence type="ECO:0008006" key="3">
    <source>
        <dbReference type="Google" id="ProtNLM"/>
    </source>
</evidence>
<feature type="transmembrane region" description="Helical" evidence="1">
    <location>
        <begin position="12"/>
        <end position="36"/>
    </location>
</feature>
<reference evidence="2" key="1">
    <citation type="submission" date="2018-05" db="EMBL/GenBank/DDBJ databases">
        <authorList>
            <person name="Lanie J.A."/>
            <person name="Ng W.-L."/>
            <person name="Kazmierczak K.M."/>
            <person name="Andrzejewski T.M."/>
            <person name="Davidsen T.M."/>
            <person name="Wayne K.J."/>
            <person name="Tettelin H."/>
            <person name="Glass J.I."/>
            <person name="Rusch D."/>
            <person name="Podicherti R."/>
            <person name="Tsui H.-C.T."/>
            <person name="Winkler M.E."/>
        </authorList>
    </citation>
    <scope>NUCLEOTIDE SEQUENCE</scope>
</reference>
<accession>A0A383A928</accession>
<keyword evidence="1" id="KW-1133">Transmembrane helix</keyword>
<evidence type="ECO:0000256" key="1">
    <source>
        <dbReference type="SAM" id="Phobius"/>
    </source>
</evidence>
<name>A0A383A928_9ZZZZ</name>
<sequence>MSEVKPISEFKILLVYPNLSMLLAPPLAYAIFTALLRKEGYTVDIFDVTAYVGEGATAMAENKSIGDEMNTLRSELAEEKDH</sequence>
<keyword evidence="1" id="KW-0812">Transmembrane</keyword>
<keyword evidence="1" id="KW-0472">Membrane</keyword>
<dbReference type="EMBL" id="UINC01190204">
    <property type="protein sequence ID" value="SVE04242.1"/>
    <property type="molecule type" value="Genomic_DNA"/>
</dbReference>
<dbReference type="AlphaFoldDB" id="A0A383A928"/>
<protein>
    <recommendedName>
        <fullName evidence="3">B12-binding domain-containing protein</fullName>
    </recommendedName>
</protein>
<organism evidence="2">
    <name type="scientific">marine metagenome</name>
    <dbReference type="NCBI Taxonomy" id="408172"/>
    <lineage>
        <taxon>unclassified sequences</taxon>
        <taxon>metagenomes</taxon>
        <taxon>ecological metagenomes</taxon>
    </lineage>
</organism>
<feature type="non-terminal residue" evidence="2">
    <location>
        <position position="82"/>
    </location>
</feature>
<gene>
    <name evidence="2" type="ORF">METZ01_LOCUS457096</name>
</gene>
<proteinExistence type="predicted"/>
<evidence type="ECO:0000313" key="2">
    <source>
        <dbReference type="EMBL" id="SVE04242.1"/>
    </source>
</evidence>